<feature type="DNA-binding region" description="H-T-H motif" evidence="2">
    <location>
        <begin position="34"/>
        <end position="53"/>
    </location>
</feature>
<dbReference type="AlphaFoldDB" id="X5MF23"/>
<keyword evidence="1 2" id="KW-0238">DNA-binding</keyword>
<dbReference type="InterPro" id="IPR050109">
    <property type="entry name" value="HTH-type_TetR-like_transc_reg"/>
</dbReference>
<dbReference type="Gene3D" id="1.10.357.10">
    <property type="entry name" value="Tetracycline Repressor, domain 2"/>
    <property type="match status" value="1"/>
</dbReference>
<dbReference type="EMBL" id="HG966617">
    <property type="protein sequence ID" value="CDO59584.1"/>
    <property type="molecule type" value="Genomic_DNA"/>
</dbReference>
<proteinExistence type="predicted"/>
<evidence type="ECO:0000259" key="3">
    <source>
        <dbReference type="PROSITE" id="PS50977"/>
    </source>
</evidence>
<dbReference type="RefSeq" id="WP_043950192.1">
    <property type="nucleotide sequence ID" value="NZ_HG966617.1"/>
</dbReference>
<dbReference type="GO" id="GO:0003700">
    <property type="term" value="F:DNA-binding transcription factor activity"/>
    <property type="evidence" value="ECO:0007669"/>
    <property type="project" value="TreeGrafter"/>
</dbReference>
<dbReference type="PANTHER" id="PTHR30055:SF223">
    <property type="entry name" value="HTH-TYPE TRANSCRIPTIONAL REGULATOR UIDR"/>
    <property type="match status" value="1"/>
</dbReference>
<dbReference type="Pfam" id="PF00440">
    <property type="entry name" value="TetR_N"/>
    <property type="match status" value="1"/>
</dbReference>
<dbReference type="HOGENOM" id="CLU_097922_0_0_5"/>
<dbReference type="STRING" id="1458461.BN1012_Phect1370"/>
<keyword evidence="5" id="KW-1185">Reference proteome</keyword>
<protein>
    <submittedName>
        <fullName evidence="4">Transcriptional regulator, TetR family</fullName>
    </submittedName>
</protein>
<gene>
    <name evidence="4" type="ORF">BN1012_Phect1370</name>
</gene>
<reference evidence="4 5" key="1">
    <citation type="journal article" date="2014" name="Front. Genet.">
        <title>Genome and metabolic network of "Candidatus Phaeomarinobacter ectocarpi" Ec32, a new candidate genus of Alphaproteobacteria frequently associated with brown algae.</title>
        <authorList>
            <person name="Dittami S.M."/>
            <person name="Barbeyron T."/>
            <person name="Boyen C."/>
            <person name="Cambefort J."/>
            <person name="Collet G."/>
            <person name="Delage L."/>
            <person name="Gobet A."/>
            <person name="Groisillier A."/>
            <person name="Leblanc C."/>
            <person name="Michel G."/>
            <person name="Scornet D."/>
            <person name="Siegel A."/>
            <person name="Tapia J.E."/>
            <person name="Tonon T."/>
        </authorList>
    </citation>
    <scope>NUCLEOTIDE SEQUENCE [LARGE SCALE GENOMIC DNA]</scope>
    <source>
        <strain evidence="4 5">Ec32</strain>
    </source>
</reference>
<evidence type="ECO:0000256" key="2">
    <source>
        <dbReference type="PROSITE-ProRule" id="PRU00335"/>
    </source>
</evidence>
<dbReference type="PRINTS" id="PR00455">
    <property type="entry name" value="HTHTETR"/>
</dbReference>
<evidence type="ECO:0000313" key="4">
    <source>
        <dbReference type="EMBL" id="CDO59584.1"/>
    </source>
</evidence>
<dbReference type="InterPro" id="IPR001647">
    <property type="entry name" value="HTH_TetR"/>
</dbReference>
<feature type="domain" description="HTH tetR-type" evidence="3">
    <location>
        <begin position="11"/>
        <end position="71"/>
    </location>
</feature>
<dbReference type="KEGG" id="pect:BN1012_Phect1370"/>
<dbReference type="SUPFAM" id="SSF46689">
    <property type="entry name" value="Homeodomain-like"/>
    <property type="match status" value="1"/>
</dbReference>
<accession>X5MF23</accession>
<dbReference type="InterPro" id="IPR009057">
    <property type="entry name" value="Homeodomain-like_sf"/>
</dbReference>
<organism evidence="4 5">
    <name type="scientific">Candidatus Phaeomarinibacter ectocarpi</name>
    <dbReference type="NCBI Taxonomy" id="1458461"/>
    <lineage>
        <taxon>Bacteria</taxon>
        <taxon>Pseudomonadati</taxon>
        <taxon>Pseudomonadota</taxon>
        <taxon>Alphaproteobacteria</taxon>
        <taxon>Hyphomicrobiales</taxon>
        <taxon>Parvibaculaceae</taxon>
        <taxon>Candidatus Phaeomarinibacter</taxon>
    </lineage>
</organism>
<evidence type="ECO:0000313" key="5">
    <source>
        <dbReference type="Proteomes" id="UP000032160"/>
    </source>
</evidence>
<dbReference type="PANTHER" id="PTHR30055">
    <property type="entry name" value="HTH-TYPE TRANSCRIPTIONAL REGULATOR RUTR"/>
    <property type="match status" value="1"/>
</dbReference>
<sequence length="197" mass="20797">MATGQKRLSKADRRQQLLETAQGIVSEAGTDALTLQKLAERAGVTKPIAYEHFGSRDGALIALYRRMDTDQINAARDALAQAPGTLDAVCEIVATSYVDCCVKAGPAFGAISAALEGSDEMHAVKAELREIYIRTCHDAIKPFVTLSPSKARALIVGFLGAADALGADAAAGRMPRKTAVSVLTQLMLGSLSEHRAD</sequence>
<name>X5MF23_9HYPH</name>
<dbReference type="GO" id="GO:0000976">
    <property type="term" value="F:transcription cis-regulatory region binding"/>
    <property type="evidence" value="ECO:0007669"/>
    <property type="project" value="TreeGrafter"/>
</dbReference>
<evidence type="ECO:0000256" key="1">
    <source>
        <dbReference type="ARBA" id="ARBA00023125"/>
    </source>
</evidence>
<dbReference type="PROSITE" id="PS50977">
    <property type="entry name" value="HTH_TETR_2"/>
    <property type="match status" value="1"/>
</dbReference>
<dbReference type="Proteomes" id="UP000032160">
    <property type="component" value="Chromosome I"/>
</dbReference>